<evidence type="ECO:0000256" key="2">
    <source>
        <dbReference type="ARBA" id="ARBA00022490"/>
    </source>
</evidence>
<evidence type="ECO:0000256" key="1">
    <source>
        <dbReference type="ARBA" id="ARBA00004114"/>
    </source>
</evidence>
<keyword evidence="5" id="KW-0175">Coiled coil</keyword>
<feature type="coiled-coil region" evidence="5">
    <location>
        <begin position="2"/>
        <end position="36"/>
    </location>
</feature>
<dbReference type="PANTHER" id="PTHR20544:SF0">
    <property type="entry name" value="NUCLEOPROTEIN TPR_MLP1 DOMAIN-CONTAINING PROTEIN"/>
    <property type="match status" value="1"/>
</dbReference>
<evidence type="ECO:0000256" key="4">
    <source>
        <dbReference type="ARBA" id="ARBA00038123"/>
    </source>
</evidence>
<evidence type="ECO:0000313" key="6">
    <source>
        <dbReference type="WBParaSite" id="ECPE_0001599501-mRNA-1"/>
    </source>
</evidence>
<accession>A0A183B9S0</accession>
<evidence type="ECO:0000256" key="5">
    <source>
        <dbReference type="SAM" id="Coils"/>
    </source>
</evidence>
<reference evidence="6" key="1">
    <citation type="submission" date="2016-06" db="UniProtKB">
        <authorList>
            <consortium name="WormBaseParasite"/>
        </authorList>
    </citation>
    <scope>IDENTIFICATION</scope>
</reference>
<evidence type="ECO:0000256" key="3">
    <source>
        <dbReference type="ARBA" id="ARBA00023212"/>
    </source>
</evidence>
<dbReference type="AlphaFoldDB" id="A0A183B9S0"/>
<dbReference type="GO" id="GO:0005814">
    <property type="term" value="C:centriole"/>
    <property type="evidence" value="ECO:0007669"/>
    <property type="project" value="UniProtKB-SubCell"/>
</dbReference>
<name>A0A183B9S0_9TREM</name>
<organism evidence="6">
    <name type="scientific">Echinostoma caproni</name>
    <dbReference type="NCBI Taxonomy" id="27848"/>
    <lineage>
        <taxon>Eukaryota</taxon>
        <taxon>Metazoa</taxon>
        <taxon>Spiralia</taxon>
        <taxon>Lophotrochozoa</taxon>
        <taxon>Platyhelminthes</taxon>
        <taxon>Trematoda</taxon>
        <taxon>Digenea</taxon>
        <taxon>Plagiorchiida</taxon>
        <taxon>Echinostomata</taxon>
        <taxon>Echinostomatoidea</taxon>
        <taxon>Echinostomatidae</taxon>
        <taxon>Echinostoma</taxon>
    </lineage>
</organism>
<comment type="subcellular location">
    <subcellularLocation>
        <location evidence="1">Cytoplasm</location>
        <location evidence="1">Cytoskeleton</location>
        <location evidence="1">Microtubule organizing center</location>
        <location evidence="1">Centrosome</location>
        <location evidence="1">Centriole</location>
    </subcellularLocation>
</comment>
<protein>
    <submittedName>
        <fullName evidence="6">RH2 domain-containing protein</fullName>
    </submittedName>
</protein>
<sequence>LFGVATKRCDDLEQQLTQLEQELELSDRKVENFRNQVALRDAEIERLRALSEVGRPLEALVQDRTDRQSDRLIQQLQMQVDLLQSRNEELEARMVELMNHEASKIVTSTVAELERPTKAVQTLSWTTNEQVNASCQTETLDVPRQQTEETTMEPVYIEQIRAALREIEDGRGYLMKRIDVLTARERELIKELSTKVSVSKPTRRGDKASPIKTVLDQAVEKRLQGLEADRQRWRFEARKALNALHQLIRYSKLEFLPENFENHCSVGLHYHGSCDAPCISVKDHRGLVSQKRSITPPARHIAHLDRRNRSVSVDLPSFQSETLCTQLRNVQEERDHYRHLWEEAKYSLQRQRPCKIRPIGCPRPQKCQVFFH</sequence>
<comment type="similarity">
    <text evidence="4">Belongs to the CEP135/TSGA10 family.</text>
</comment>
<proteinExistence type="inferred from homology"/>
<keyword evidence="3" id="KW-0206">Cytoskeleton</keyword>
<keyword evidence="2" id="KW-0963">Cytoplasm</keyword>
<dbReference type="InterPro" id="IPR051877">
    <property type="entry name" value="Centriole_BasalBody_StrucProt"/>
</dbReference>
<feature type="coiled-coil region" evidence="5">
    <location>
        <begin position="73"/>
        <end position="100"/>
    </location>
</feature>
<dbReference type="WBParaSite" id="ECPE_0001599501-mRNA-1">
    <property type="protein sequence ID" value="ECPE_0001599501-mRNA-1"/>
    <property type="gene ID" value="ECPE_0001599501"/>
</dbReference>
<dbReference type="PANTHER" id="PTHR20544">
    <property type="entry name" value="CENTROSOMAL PROTEIN CEP135"/>
    <property type="match status" value="1"/>
</dbReference>